<dbReference type="Proteomes" id="UP001176961">
    <property type="component" value="Unassembled WGS sequence"/>
</dbReference>
<evidence type="ECO:0000313" key="2">
    <source>
        <dbReference type="Proteomes" id="UP001176961"/>
    </source>
</evidence>
<proteinExistence type="predicted"/>
<dbReference type="EMBL" id="CATQJL010000112">
    <property type="protein sequence ID" value="CAJ0596324.1"/>
    <property type="molecule type" value="Genomic_DNA"/>
</dbReference>
<gene>
    <name evidence="1" type="ORF">CYNAS_LOCUS8307</name>
</gene>
<comment type="caution">
    <text evidence="1">The sequence shown here is derived from an EMBL/GenBank/DDBJ whole genome shotgun (WGS) entry which is preliminary data.</text>
</comment>
<accession>A0AA36GQK0</accession>
<reference evidence="1" key="1">
    <citation type="submission" date="2023-07" db="EMBL/GenBank/DDBJ databases">
        <authorList>
            <consortium name="CYATHOMIX"/>
        </authorList>
    </citation>
    <scope>NUCLEOTIDE SEQUENCE</scope>
    <source>
        <strain evidence="1">N/A</strain>
    </source>
</reference>
<protein>
    <submittedName>
        <fullName evidence="1">Uncharacterized protein</fullName>
    </submittedName>
</protein>
<dbReference type="AlphaFoldDB" id="A0AA36GQK0"/>
<sequence length="74" mass="8686">MYFTLEQHRWFNLRIDELGEVSAQVKRRSISRKSSADEGEKLMAWANDIKSQSYLQMRRYATKRNGSSKNDTVA</sequence>
<evidence type="ECO:0000313" key="1">
    <source>
        <dbReference type="EMBL" id="CAJ0596324.1"/>
    </source>
</evidence>
<keyword evidence="2" id="KW-1185">Reference proteome</keyword>
<name>A0AA36GQK0_CYLNA</name>
<organism evidence="1 2">
    <name type="scientific">Cylicocyclus nassatus</name>
    <name type="common">Nematode worm</name>
    <dbReference type="NCBI Taxonomy" id="53992"/>
    <lineage>
        <taxon>Eukaryota</taxon>
        <taxon>Metazoa</taxon>
        <taxon>Ecdysozoa</taxon>
        <taxon>Nematoda</taxon>
        <taxon>Chromadorea</taxon>
        <taxon>Rhabditida</taxon>
        <taxon>Rhabditina</taxon>
        <taxon>Rhabditomorpha</taxon>
        <taxon>Strongyloidea</taxon>
        <taxon>Strongylidae</taxon>
        <taxon>Cylicocyclus</taxon>
    </lineage>
</organism>